<dbReference type="InterPro" id="IPR037914">
    <property type="entry name" value="SpoVT-AbrB_sf"/>
</dbReference>
<dbReference type="Gene3D" id="2.10.260.10">
    <property type="match status" value="1"/>
</dbReference>
<dbReference type="PANTHER" id="PTHR37550">
    <property type="entry name" value="ANTITOXIN VAPB1"/>
    <property type="match status" value="1"/>
</dbReference>
<evidence type="ECO:0000313" key="5">
    <source>
        <dbReference type="Proteomes" id="UP001161704"/>
    </source>
</evidence>
<gene>
    <name evidence="4" type="primary">vapB</name>
    <name evidence="4" type="ORF">N5I20_17325</name>
</gene>
<dbReference type="Pfam" id="PF04014">
    <property type="entry name" value="MazE_antitoxin"/>
    <property type="match status" value="1"/>
</dbReference>
<keyword evidence="2" id="KW-0238">DNA-binding</keyword>
<dbReference type="Proteomes" id="UP001161704">
    <property type="component" value="Unassembled WGS sequence"/>
</dbReference>
<comment type="similarity">
    <text evidence="1">Belongs to the VapB family.</text>
</comment>
<reference evidence="4" key="1">
    <citation type="submission" date="2022-09" db="EMBL/GenBank/DDBJ databases">
        <title>Intensive care unit water sources are persistently colonized with multi-drug resistant bacteria and are the site of extensive horizontal gene transfer of antibiotic resistance genes.</title>
        <authorList>
            <person name="Diorio-Toth L."/>
        </authorList>
    </citation>
    <scope>NUCLEOTIDE SEQUENCE</scope>
    <source>
        <strain evidence="4">GD03710</strain>
    </source>
</reference>
<dbReference type="PROSITE" id="PS51740">
    <property type="entry name" value="SPOVT_ABRB"/>
    <property type="match status" value="1"/>
</dbReference>
<sequence length="76" mass="8666">MRTVSIFKNGKNQAVRLPKDMEFQGVNDLEIIKNGDTITLRPARPDWLSLAECQKVDADFLQERTDVISDEGRFAL</sequence>
<dbReference type="SUPFAM" id="SSF89447">
    <property type="entry name" value="AbrB/MazE/MraZ-like"/>
    <property type="match status" value="1"/>
</dbReference>
<dbReference type="InterPro" id="IPR051734">
    <property type="entry name" value="VapB_TA_antitoxins"/>
</dbReference>
<name>A0AA42RB19_AERCA</name>
<dbReference type="EMBL" id="JAOCIZ010000081">
    <property type="protein sequence ID" value="MDH1506813.1"/>
    <property type="molecule type" value="Genomic_DNA"/>
</dbReference>
<feature type="domain" description="SpoVT-AbrB" evidence="3">
    <location>
        <begin position="4"/>
        <end position="45"/>
    </location>
</feature>
<dbReference type="InterPro" id="IPR007159">
    <property type="entry name" value="SpoVT-AbrB_dom"/>
</dbReference>
<evidence type="ECO:0000256" key="2">
    <source>
        <dbReference type="PROSITE-ProRule" id="PRU01076"/>
    </source>
</evidence>
<dbReference type="NCBIfam" id="NF040493">
    <property type="entry name" value="TA_anti_VapB"/>
    <property type="match status" value="1"/>
</dbReference>
<dbReference type="InterPro" id="IPR047976">
    <property type="entry name" value="Anti_VapB2-like"/>
</dbReference>
<comment type="caution">
    <text evidence="4">The sequence shown here is derived from an EMBL/GenBank/DDBJ whole genome shotgun (WGS) entry which is preliminary data.</text>
</comment>
<accession>A0AA42RB19</accession>
<proteinExistence type="inferred from homology"/>
<evidence type="ECO:0000256" key="1">
    <source>
        <dbReference type="ARBA" id="ARBA00007924"/>
    </source>
</evidence>
<dbReference type="GO" id="GO:0003677">
    <property type="term" value="F:DNA binding"/>
    <property type="evidence" value="ECO:0007669"/>
    <property type="project" value="UniProtKB-UniRule"/>
</dbReference>
<protein>
    <submittedName>
        <fullName evidence="4">Type II toxin-antitoxin system VapB family antitoxin</fullName>
    </submittedName>
</protein>
<evidence type="ECO:0000259" key="3">
    <source>
        <dbReference type="PROSITE" id="PS51740"/>
    </source>
</evidence>
<evidence type="ECO:0000313" key="4">
    <source>
        <dbReference type="EMBL" id="MDH1506813.1"/>
    </source>
</evidence>
<dbReference type="AlphaFoldDB" id="A0AA42RB19"/>
<organism evidence="4 5">
    <name type="scientific">Aeromonas caviae</name>
    <name type="common">Aeromonas punctata</name>
    <dbReference type="NCBI Taxonomy" id="648"/>
    <lineage>
        <taxon>Bacteria</taxon>
        <taxon>Pseudomonadati</taxon>
        <taxon>Pseudomonadota</taxon>
        <taxon>Gammaproteobacteria</taxon>
        <taxon>Aeromonadales</taxon>
        <taxon>Aeromonadaceae</taxon>
        <taxon>Aeromonas</taxon>
    </lineage>
</organism>
<dbReference type="RefSeq" id="WP_270682062.1">
    <property type="nucleotide sequence ID" value="NZ_JAOCFK010000068.1"/>
</dbReference>
<dbReference type="PANTHER" id="PTHR37550:SF1">
    <property type="entry name" value="SSL1300 PROTEIN"/>
    <property type="match status" value="1"/>
</dbReference>